<comment type="caution">
    <text evidence="1">The sequence shown here is derived from an EMBL/GenBank/DDBJ whole genome shotgun (WGS) entry which is preliminary data.</text>
</comment>
<keyword evidence="2" id="KW-1185">Reference proteome</keyword>
<evidence type="ECO:0000313" key="2">
    <source>
        <dbReference type="Proteomes" id="UP000536442"/>
    </source>
</evidence>
<name>A0A851HU89_9GAMM</name>
<accession>A0A851HU89</accession>
<dbReference type="EMBL" id="JABEVQ010000002">
    <property type="protein sequence ID" value="NWN90525.1"/>
    <property type="molecule type" value="Genomic_DNA"/>
</dbReference>
<reference evidence="1 2" key="1">
    <citation type="submission" date="2020-03" db="EMBL/GenBank/DDBJ databases">
        <title>Metagenomic, metatranscriptomic, and metabolomic analyses revealed the key microbes and metabolic features during the fermentation of ganjang, Korean traditional soy sauce.</title>
        <authorList>
            <person name="Chun B.H."/>
            <person name="Jeon C.O."/>
        </authorList>
    </citation>
    <scope>NUCLEOTIDE SEQUENCE [LARGE SCALE GENOMIC DNA]</scope>
    <source>
        <strain evidence="1 2">KG14</strain>
    </source>
</reference>
<evidence type="ECO:0000313" key="1">
    <source>
        <dbReference type="EMBL" id="NWN90525.1"/>
    </source>
</evidence>
<protein>
    <submittedName>
        <fullName evidence="1">Uncharacterized protein</fullName>
    </submittedName>
</protein>
<proteinExistence type="predicted"/>
<organism evidence="1 2">
    <name type="scientific">Marinobacter adhaerens</name>
    <dbReference type="NCBI Taxonomy" id="1033846"/>
    <lineage>
        <taxon>Bacteria</taxon>
        <taxon>Pseudomonadati</taxon>
        <taxon>Pseudomonadota</taxon>
        <taxon>Gammaproteobacteria</taxon>
        <taxon>Pseudomonadales</taxon>
        <taxon>Marinobacteraceae</taxon>
        <taxon>Marinobacter</taxon>
    </lineage>
</organism>
<dbReference type="Proteomes" id="UP000536442">
    <property type="component" value="Unassembled WGS sequence"/>
</dbReference>
<dbReference type="AlphaFoldDB" id="A0A851HU89"/>
<sequence>MPEEKAPTKKDIDVIERGDRKLSVSSNRGKASHRVRYVEVGGAAVDVDECTFCESVPDLSDTTSTAKK</sequence>
<gene>
    <name evidence="1" type="ORF">HLV39_03295</name>
</gene>